<gene>
    <name evidence="1" type="ORF">ABT39_MTgene4645</name>
</gene>
<sequence length="29" mass="3461">MLEFQLDLQHLQLLFMFLARSKLLMVPGQ</sequence>
<organism evidence="1">
    <name type="scientific">Picea glauca</name>
    <name type="common">White spruce</name>
    <name type="synonym">Pinus glauca</name>
    <dbReference type="NCBI Taxonomy" id="3330"/>
    <lineage>
        <taxon>Eukaryota</taxon>
        <taxon>Viridiplantae</taxon>
        <taxon>Streptophyta</taxon>
        <taxon>Embryophyta</taxon>
        <taxon>Tracheophyta</taxon>
        <taxon>Spermatophyta</taxon>
        <taxon>Pinopsida</taxon>
        <taxon>Pinidae</taxon>
        <taxon>Conifers I</taxon>
        <taxon>Pinales</taxon>
        <taxon>Pinaceae</taxon>
        <taxon>Picea</taxon>
    </lineage>
</organism>
<proteinExistence type="predicted"/>
<name>A0A101M0G2_PICGL</name>
<reference evidence="1" key="1">
    <citation type="journal article" date="2015" name="Genome Biol. Evol.">
        <title>Organellar Genomes of White Spruce (Picea glauca): Assembly and Annotation.</title>
        <authorList>
            <person name="Jackman S.D."/>
            <person name="Warren R.L."/>
            <person name="Gibb E.A."/>
            <person name="Vandervalk B.P."/>
            <person name="Mohamadi H."/>
            <person name="Chu J."/>
            <person name="Raymond A."/>
            <person name="Pleasance S."/>
            <person name="Coope R."/>
            <person name="Wildung M.R."/>
            <person name="Ritland C.E."/>
            <person name="Bousquet J."/>
            <person name="Jones S.J."/>
            <person name="Bohlmann J."/>
            <person name="Birol I."/>
        </authorList>
    </citation>
    <scope>NUCLEOTIDE SEQUENCE [LARGE SCALE GENOMIC DNA]</scope>
    <source>
        <tissue evidence="1">Flushing bud</tissue>
    </source>
</reference>
<accession>A0A101M0G2</accession>
<dbReference type="AlphaFoldDB" id="A0A101M0G2"/>
<keyword evidence="1" id="KW-0496">Mitochondrion</keyword>
<comment type="caution">
    <text evidence="1">The sequence shown here is derived from an EMBL/GenBank/DDBJ whole genome shotgun (WGS) entry which is preliminary data.</text>
</comment>
<protein>
    <submittedName>
        <fullName evidence="1">Uncharacterized protein</fullName>
    </submittedName>
</protein>
<evidence type="ECO:0000313" key="1">
    <source>
        <dbReference type="EMBL" id="KUM48630.1"/>
    </source>
</evidence>
<dbReference type="EMBL" id="LKAM01000005">
    <property type="protein sequence ID" value="KUM48630.1"/>
    <property type="molecule type" value="Genomic_DNA"/>
</dbReference>
<geneLocation type="mitochondrion" evidence="1"/>